<gene>
    <name evidence="1" type="ORF">PY771_14985</name>
</gene>
<evidence type="ECO:0000313" key="2">
    <source>
        <dbReference type="Proteomes" id="UP001214666"/>
    </source>
</evidence>
<sequence length="211" mass="24037">MTNINVVSTMDVSKENETYNLSENSQMVNLKVAAVRWQLPSRNRLEARIIVLRFIFSILVKKIPRFKLWCVVGDSVWQSDTRIIRHKKLFKRLKERGVEISHAAHFLEELVESDRKLKLFGAAQLSELSIESVVSLMEEESCSYLIAVPEEFEIHALICRGWNTSELIDTRLLHEIVESNGLVLKMVGAFDDPESGFVGIGKPELVKVLVA</sequence>
<evidence type="ECO:0000313" key="1">
    <source>
        <dbReference type="EMBL" id="WEE24963.1"/>
    </source>
</evidence>
<dbReference type="RefSeq" id="WP_143238974.1">
    <property type="nucleotide sequence ID" value="NZ_CP118942.1"/>
</dbReference>
<dbReference type="Proteomes" id="UP001214666">
    <property type="component" value="Chromosome"/>
</dbReference>
<accession>A0AAX3P2Z1</accession>
<proteinExistence type="predicted"/>
<reference evidence="1" key="1">
    <citation type="submission" date="2023-02" db="EMBL/GenBank/DDBJ databases">
        <title>The sequence of Aeromonas hydrophila K533.</title>
        <authorList>
            <person name="Luo X."/>
        </authorList>
    </citation>
    <scope>NUCLEOTIDE SEQUENCE</scope>
    <source>
        <strain evidence="1">K533</strain>
    </source>
</reference>
<organism evidence="1 2">
    <name type="scientific">Aeromonas hydrophila</name>
    <dbReference type="NCBI Taxonomy" id="644"/>
    <lineage>
        <taxon>Bacteria</taxon>
        <taxon>Pseudomonadati</taxon>
        <taxon>Pseudomonadota</taxon>
        <taxon>Gammaproteobacteria</taxon>
        <taxon>Aeromonadales</taxon>
        <taxon>Aeromonadaceae</taxon>
        <taxon>Aeromonas</taxon>
    </lineage>
</organism>
<dbReference type="EMBL" id="CP118942">
    <property type="protein sequence ID" value="WEE24963.1"/>
    <property type="molecule type" value="Genomic_DNA"/>
</dbReference>
<name>A0AAX3P2Z1_AERHY</name>
<protein>
    <submittedName>
        <fullName evidence="1">Uncharacterized protein</fullName>
    </submittedName>
</protein>
<dbReference type="AlphaFoldDB" id="A0AAX3P2Z1"/>